<organism evidence="1">
    <name type="scientific">freshwater metagenome</name>
    <dbReference type="NCBI Taxonomy" id="449393"/>
    <lineage>
        <taxon>unclassified sequences</taxon>
        <taxon>metagenomes</taxon>
        <taxon>ecological metagenomes</taxon>
    </lineage>
</organism>
<name>A0A6J7EY83_9ZZZZ</name>
<accession>A0A6J7EY83</accession>
<dbReference type="AlphaFoldDB" id="A0A6J7EY83"/>
<gene>
    <name evidence="1" type="ORF">UFOPK3482_00740</name>
</gene>
<reference evidence="1" key="1">
    <citation type="submission" date="2020-05" db="EMBL/GenBank/DDBJ databases">
        <authorList>
            <person name="Chiriac C."/>
            <person name="Salcher M."/>
            <person name="Ghai R."/>
            <person name="Kavagutti S V."/>
        </authorList>
    </citation>
    <scope>NUCLEOTIDE SEQUENCE</scope>
</reference>
<proteinExistence type="predicted"/>
<sequence length="220" mass="23316">MASELEENQFEDKFTKLINAWENLEMLPFDQWLTGLSEAFSSAGINLKIGAVALNVRPAELQAALNLASLDDESLQLLAGQNPPPTTWFSLASASTGAIKAALEALSSTGSKHAPSSVVEAAIRNISGPSVTEKVAGLPSEAFGHAAKKAEAFQLLTEKSRKALSGFQRTKRTSGSLSGAQVAYARDLLQQLVDGGAITRNSKDGDKEICDEILDALDEV</sequence>
<dbReference type="EMBL" id="CAFBLZ010000056">
    <property type="protein sequence ID" value="CAB4886125.1"/>
    <property type="molecule type" value="Genomic_DNA"/>
</dbReference>
<evidence type="ECO:0000313" key="1">
    <source>
        <dbReference type="EMBL" id="CAB4886125.1"/>
    </source>
</evidence>
<protein>
    <submittedName>
        <fullName evidence="1">Unannotated protein</fullName>
    </submittedName>
</protein>